<evidence type="ECO:0000256" key="6">
    <source>
        <dbReference type="SAM" id="SignalP"/>
    </source>
</evidence>
<evidence type="ECO:0000256" key="2">
    <source>
        <dbReference type="ARBA" id="ARBA00022670"/>
    </source>
</evidence>
<dbReference type="GO" id="GO:0070008">
    <property type="term" value="F:serine-type exopeptidase activity"/>
    <property type="evidence" value="ECO:0007669"/>
    <property type="project" value="InterPro"/>
</dbReference>
<keyword evidence="5" id="KW-0325">Glycoprotein</keyword>
<proteinExistence type="inferred from homology"/>
<keyword evidence="2" id="KW-0645">Protease</keyword>
<dbReference type="GO" id="GO:0008239">
    <property type="term" value="F:dipeptidyl-peptidase activity"/>
    <property type="evidence" value="ECO:0007669"/>
    <property type="project" value="TreeGrafter"/>
</dbReference>
<feature type="chain" id="PRO_5018191532" evidence="6">
    <location>
        <begin position="21"/>
        <end position="333"/>
    </location>
</feature>
<feature type="signal peptide" evidence="6">
    <location>
        <begin position="1"/>
        <end position="20"/>
    </location>
</feature>
<evidence type="ECO:0000256" key="3">
    <source>
        <dbReference type="ARBA" id="ARBA00022729"/>
    </source>
</evidence>
<name>A0A3L6PLP3_PANMI</name>
<dbReference type="Pfam" id="PF05577">
    <property type="entry name" value="Peptidase_S28"/>
    <property type="match status" value="2"/>
</dbReference>
<evidence type="ECO:0000313" key="7">
    <source>
        <dbReference type="EMBL" id="RLM59092.1"/>
    </source>
</evidence>
<accession>A0A3L6PLP3</accession>
<gene>
    <name evidence="7" type="ORF">C2845_PM18G00980</name>
</gene>
<reference evidence="8" key="1">
    <citation type="journal article" date="2019" name="Nat. Commun.">
        <title>The genome of broomcorn millet.</title>
        <authorList>
            <person name="Zou C."/>
            <person name="Miki D."/>
            <person name="Li D."/>
            <person name="Tang Q."/>
            <person name="Xiao L."/>
            <person name="Rajput S."/>
            <person name="Deng P."/>
            <person name="Jia W."/>
            <person name="Huang R."/>
            <person name="Zhang M."/>
            <person name="Sun Y."/>
            <person name="Hu J."/>
            <person name="Fu X."/>
            <person name="Schnable P.S."/>
            <person name="Li F."/>
            <person name="Zhang H."/>
            <person name="Feng B."/>
            <person name="Zhu X."/>
            <person name="Liu R."/>
            <person name="Schnable J.C."/>
            <person name="Zhu J.-K."/>
            <person name="Zhang H."/>
        </authorList>
    </citation>
    <scope>NUCLEOTIDE SEQUENCE [LARGE SCALE GENOMIC DNA]</scope>
</reference>
<dbReference type="PANTHER" id="PTHR11010">
    <property type="entry name" value="PROTEASE S28 PRO-X CARBOXYPEPTIDASE-RELATED"/>
    <property type="match status" value="1"/>
</dbReference>
<dbReference type="GO" id="GO:0006508">
    <property type="term" value="P:proteolysis"/>
    <property type="evidence" value="ECO:0007669"/>
    <property type="project" value="UniProtKB-KW"/>
</dbReference>
<dbReference type="InterPro" id="IPR008758">
    <property type="entry name" value="Peptidase_S28"/>
</dbReference>
<dbReference type="Proteomes" id="UP000275267">
    <property type="component" value="Unassembled WGS sequence"/>
</dbReference>
<organism evidence="7 8">
    <name type="scientific">Panicum miliaceum</name>
    <name type="common">Proso millet</name>
    <name type="synonym">Broomcorn millet</name>
    <dbReference type="NCBI Taxonomy" id="4540"/>
    <lineage>
        <taxon>Eukaryota</taxon>
        <taxon>Viridiplantae</taxon>
        <taxon>Streptophyta</taxon>
        <taxon>Embryophyta</taxon>
        <taxon>Tracheophyta</taxon>
        <taxon>Spermatophyta</taxon>
        <taxon>Magnoliopsida</taxon>
        <taxon>Liliopsida</taxon>
        <taxon>Poales</taxon>
        <taxon>Poaceae</taxon>
        <taxon>PACMAD clade</taxon>
        <taxon>Panicoideae</taxon>
        <taxon>Panicodae</taxon>
        <taxon>Paniceae</taxon>
        <taxon>Panicinae</taxon>
        <taxon>Panicum</taxon>
        <taxon>Panicum sect. Panicum</taxon>
    </lineage>
</organism>
<keyword evidence="4" id="KW-0378">Hydrolase</keyword>
<dbReference type="Gene3D" id="3.40.50.1820">
    <property type="entry name" value="alpha/beta hydrolase"/>
    <property type="match status" value="2"/>
</dbReference>
<comment type="similarity">
    <text evidence="1">Belongs to the peptidase S28 family.</text>
</comment>
<evidence type="ECO:0000313" key="8">
    <source>
        <dbReference type="Proteomes" id="UP000275267"/>
    </source>
</evidence>
<dbReference type="EMBL" id="PQIB02000017">
    <property type="protein sequence ID" value="RLM59092.1"/>
    <property type="molecule type" value="Genomic_DNA"/>
</dbReference>
<dbReference type="SUPFAM" id="SSF53474">
    <property type="entry name" value="alpha/beta-Hydrolases"/>
    <property type="match status" value="1"/>
</dbReference>
<evidence type="ECO:0000256" key="4">
    <source>
        <dbReference type="ARBA" id="ARBA00022801"/>
    </source>
</evidence>
<evidence type="ECO:0000256" key="1">
    <source>
        <dbReference type="ARBA" id="ARBA00011079"/>
    </source>
</evidence>
<keyword evidence="3 6" id="KW-0732">Signal</keyword>
<dbReference type="GO" id="GO:0004180">
    <property type="term" value="F:carboxypeptidase activity"/>
    <property type="evidence" value="ECO:0007669"/>
    <property type="project" value="UniProtKB-KW"/>
</dbReference>
<sequence length="333" mass="37084">MERLIAAGLLLLLLRCQAAAGVGGVVGRRPPTLARHYHHTSSSSSRRQRAAAGDDAGVSVPAMVQYETRHYTQRLDHFNWAPASYAKFQQRYLVNDTFWRGRTAPILLYAGNEGDVELFANNTGFMWEAAPRFGAMLVFVEHRYYGRSMLFGGREAAFRDAGTKGYLTVTQALADYASFVLSLKANPLRHARGACTEMVLMTYGLSNDSILQPPWPFNLTDVVASCRNATGLPPRPFWLETEFGGYDIGNVLKRSASNILFFNGLRDPWSTGGVLKSISDSIIALVEPKGAHHVDLRFSSKGDPEWLTRVRAKETRIISRWLKQYCSDEAIST</sequence>
<dbReference type="InterPro" id="IPR029058">
    <property type="entry name" value="AB_hydrolase_fold"/>
</dbReference>
<dbReference type="AlphaFoldDB" id="A0A3L6PLP3"/>
<dbReference type="OrthoDB" id="2130629at2759"/>
<dbReference type="PANTHER" id="PTHR11010:SF118">
    <property type="entry name" value="OS11G0156200 PROTEIN"/>
    <property type="match status" value="1"/>
</dbReference>
<keyword evidence="8" id="KW-1185">Reference proteome</keyword>
<comment type="caution">
    <text evidence="7">The sequence shown here is derived from an EMBL/GenBank/DDBJ whole genome shotgun (WGS) entry which is preliminary data.</text>
</comment>
<protein>
    <submittedName>
        <fullName evidence="7">Lysosomal Pro-X carboxypeptidase-like</fullName>
    </submittedName>
</protein>
<evidence type="ECO:0000256" key="5">
    <source>
        <dbReference type="ARBA" id="ARBA00023180"/>
    </source>
</evidence>
<dbReference type="STRING" id="4540.A0A3L6PLP3"/>